<dbReference type="Gene3D" id="1.10.1410.10">
    <property type="match status" value="2"/>
</dbReference>
<dbReference type="InterPro" id="IPR045862">
    <property type="entry name" value="Trf4-like"/>
</dbReference>
<comment type="caution">
    <text evidence="2">The sequence shown here is derived from an EMBL/GenBank/DDBJ whole genome shotgun (WGS) entry which is preliminary data.</text>
</comment>
<proteinExistence type="predicted"/>
<dbReference type="Gene3D" id="3.30.460.10">
    <property type="entry name" value="Beta Polymerase, domain 2"/>
    <property type="match status" value="1"/>
</dbReference>
<dbReference type="SUPFAM" id="SSF81631">
    <property type="entry name" value="PAP/OAS1 substrate-binding domain"/>
    <property type="match status" value="1"/>
</dbReference>
<dbReference type="PANTHER" id="PTHR23092">
    <property type="entry name" value="POLY(A) RNA POLYMERASE"/>
    <property type="match status" value="1"/>
</dbReference>
<reference evidence="2 3" key="1">
    <citation type="journal article" date="2022" name="bioRxiv">
        <title>Genomics of Preaxostyla Flagellates Illuminates Evolutionary Transitions and the Path Towards Mitochondrial Loss.</title>
        <authorList>
            <person name="Novak L.V.F."/>
            <person name="Treitli S.C."/>
            <person name="Pyrih J."/>
            <person name="Halakuc P."/>
            <person name="Pipaliya S.V."/>
            <person name="Vacek V."/>
            <person name="Brzon O."/>
            <person name="Soukal P."/>
            <person name="Eme L."/>
            <person name="Dacks J.B."/>
            <person name="Karnkowska A."/>
            <person name="Elias M."/>
            <person name="Hampl V."/>
        </authorList>
    </citation>
    <scope>NUCLEOTIDE SEQUENCE [LARGE SCALE GENOMIC DNA]</scope>
    <source>
        <strain evidence="2">NAU3</strain>
        <tissue evidence="2">Gut</tissue>
    </source>
</reference>
<dbReference type="InterPro" id="IPR043519">
    <property type="entry name" value="NT_sf"/>
</dbReference>
<name>A0ABQ9Y092_9EUKA</name>
<sequence>MEVQTNSIVRMRRDSLTSSFIPPKPILDLFTRLADYPWLTSPNGVYDYLDPYPFRRKVRLSPPAITDSALPQNDQTGKIEKEGQGGPVLLPETLTKTEPPIQNVLKPCVSHPSKTKKSTSDEYAWWRRAEPPRNRISVVDVIKHSFETSTDPEGPFRYSQAHASLLGQLASNQVEAEWYKAHPNLPQHPATTISDALLSSEIEALYNSMSVTQAETLARFNLVERVWTSGLHVADQLREEYGHNRDDLCFPDALYIYGSFSSHLSLPMGDIDLLFCTKEQVRYIESAQRQMRGILETWYGKDIRERVKQEAQQARNNKTRNPARALKETHSLFPLSLDIQLFSSLQVHFLKQYNETATIDEQAKFCAVCGGILFPPFTVCDCDPDVAIWYHNQVNTDFEITPPDPDNPETDPPFIVNNQLNAKPLLQIPLTKTHKHHNKSRTTVSPLQHLIDFSNPLCLGTRIPIQSSLIVPSIRRVLHDSSDSLSITGRILYSIPPPDNGRKAGLHNLAAPKYPRPDSFIETLRTQPFKLAPAPNISQNATRTFLSRLHDYLITTHTVSDTNFIATARVPILKVYDSVFVSPNDPLPLTQNLSADIGFGSVSGIINSDFLRCLLIVYPTAKYLIFVLKMYLLVKQLNEPYTGGIGGYVLSLLVISHLQQYRRNFGKDYKTESLGRLLITFLQLYGESPDLPPPPLEKDKPFSFSRFVISVRGDGQYIPIEIIEDPLDPTNNTSRTCYRDKELKDSFLSAYHELTSPLPPPLPPIAYVLSERFAEEQTNKRKQSNVPLTEAEQARRDAFFAEPLPPNSMMEPIQSVVPTILGRIICFSDQDFIKNRIQFNKHFSHHSPFFTDPRNVLIEQMGLLKTRMDELHLKEIIPSPNPSHERDFSTLSDVVNHLLLSLRITREEDEVLRQALKTSTDERQIADINAQMQELAEDRRRNACMLACFLRYLFKSLKAHHPHLSSFFPTFTQPGSLFCPSSDFEVSSLFQGNDVLFDIYQKLKLPGLAHLYPSYDQMQGRFPLLSSLSPFKAVFFQSSQLEAGQAQHDQRPMMQAGPHHQYQQSTPGQFQMSMGQGVFSHPPFDGQGDDERVTEFTALSTSINQNTSPQDTMGQNVHGMYPPIPFQQMGMMNYPMVPVQGAPGILPMANSTIPMNPAITAQIVDGTDTGSWPHTPQLGNRGNFPVYPRPTQPQYPAQPQIMFQQPFSYQNGNPTQQP</sequence>
<dbReference type="SUPFAM" id="SSF81301">
    <property type="entry name" value="Nucleotidyltransferase"/>
    <property type="match status" value="2"/>
</dbReference>
<organism evidence="2 3">
    <name type="scientific">Blattamonas nauphoetae</name>
    <dbReference type="NCBI Taxonomy" id="2049346"/>
    <lineage>
        <taxon>Eukaryota</taxon>
        <taxon>Metamonada</taxon>
        <taxon>Preaxostyla</taxon>
        <taxon>Oxymonadida</taxon>
        <taxon>Blattamonas</taxon>
    </lineage>
</organism>
<gene>
    <name evidence="2" type="ORF">BLNAU_7954</name>
</gene>
<keyword evidence="3" id="KW-1185">Reference proteome</keyword>
<dbReference type="Proteomes" id="UP001281761">
    <property type="component" value="Unassembled WGS sequence"/>
</dbReference>
<protein>
    <submittedName>
        <fullName evidence="2">DNA polymerase sigma</fullName>
    </submittedName>
</protein>
<evidence type="ECO:0000313" key="2">
    <source>
        <dbReference type="EMBL" id="KAK2957124.1"/>
    </source>
</evidence>
<evidence type="ECO:0000313" key="3">
    <source>
        <dbReference type="Proteomes" id="UP001281761"/>
    </source>
</evidence>
<dbReference type="EMBL" id="JARBJD010000049">
    <property type="protein sequence ID" value="KAK2957124.1"/>
    <property type="molecule type" value="Genomic_DNA"/>
</dbReference>
<accession>A0ABQ9Y092</accession>
<evidence type="ECO:0000256" key="1">
    <source>
        <dbReference type="SAM" id="MobiDB-lite"/>
    </source>
</evidence>
<dbReference type="PANTHER" id="PTHR23092:SF15">
    <property type="entry name" value="INACTIVE NON-CANONICAL POLY(A) RNA POLYMERASE PROTEIN TRF4-2-RELATED"/>
    <property type="match status" value="1"/>
</dbReference>
<feature type="region of interest" description="Disordered" evidence="1">
    <location>
        <begin position="66"/>
        <end position="88"/>
    </location>
</feature>